<name>A0A1X1UG42_9MYCO</name>
<dbReference type="Gene3D" id="3.40.50.150">
    <property type="entry name" value="Vaccinia Virus protein VP39"/>
    <property type="match status" value="1"/>
</dbReference>
<dbReference type="InterPro" id="IPR038576">
    <property type="entry name" value="Methyltransf_Zn-bd_dom_put_sf"/>
</dbReference>
<dbReference type="AlphaFoldDB" id="A0A1X1UG42"/>
<organism evidence="3 4">
    <name type="scientific">Mycobacterium fragae</name>
    <dbReference type="NCBI Taxonomy" id="1260918"/>
    <lineage>
        <taxon>Bacteria</taxon>
        <taxon>Bacillati</taxon>
        <taxon>Actinomycetota</taxon>
        <taxon>Actinomycetes</taxon>
        <taxon>Mycobacteriales</taxon>
        <taxon>Mycobacteriaceae</taxon>
        <taxon>Mycobacterium</taxon>
    </lineage>
</organism>
<proteinExistence type="predicted"/>
<dbReference type="GO" id="GO:0032259">
    <property type="term" value="P:methylation"/>
    <property type="evidence" value="ECO:0007669"/>
    <property type="project" value="UniProtKB-KW"/>
</dbReference>
<dbReference type="CDD" id="cd02440">
    <property type="entry name" value="AdoMet_MTases"/>
    <property type="match status" value="1"/>
</dbReference>
<evidence type="ECO:0000313" key="4">
    <source>
        <dbReference type="Proteomes" id="UP000194000"/>
    </source>
</evidence>
<dbReference type="EMBL" id="LQOW01000034">
    <property type="protein sequence ID" value="ORV55629.1"/>
    <property type="molecule type" value="Genomic_DNA"/>
</dbReference>
<keyword evidence="3" id="KW-0808">Transferase</keyword>
<dbReference type="GO" id="GO:0008168">
    <property type="term" value="F:methyltransferase activity"/>
    <property type="evidence" value="ECO:0007669"/>
    <property type="project" value="UniProtKB-KW"/>
</dbReference>
<reference evidence="3 4" key="1">
    <citation type="submission" date="2016-01" db="EMBL/GenBank/DDBJ databases">
        <title>The new phylogeny of the genus Mycobacterium.</title>
        <authorList>
            <person name="Tarcisio F."/>
            <person name="Conor M."/>
            <person name="Antonella G."/>
            <person name="Elisabetta G."/>
            <person name="Giulia F.S."/>
            <person name="Sara T."/>
            <person name="Anna F."/>
            <person name="Clotilde B."/>
            <person name="Roberto B."/>
            <person name="Veronica D.S."/>
            <person name="Fabio R."/>
            <person name="Monica P."/>
            <person name="Olivier J."/>
            <person name="Enrico T."/>
            <person name="Nicola S."/>
        </authorList>
    </citation>
    <scope>NUCLEOTIDE SEQUENCE [LARGE SCALE GENOMIC DNA]</scope>
    <source>
        <strain evidence="3 4">DSM 45731</strain>
    </source>
</reference>
<sequence>MMECRLCGEPSAIEFLNLGQQPLANKYPTQAEFAAEDFFPLQVFFCPTCKNVQLGTIISRERMFEDYYYLSSVNRGLVRHFEDLAQQLASAHFVVDVGSNDGILLKPLLKLGVKALGVEPSINVSKIANDQGFETLTTFFDIQAAEKIEESYGRADVIVASSVFTHLENPSGFIEAVKRLLTDDGTFIVEVEYIGAILATTQFERFYLDRIFYYSLTSLAKLLAAHGMFIADVHEIAPHGGSLQVLVQRAGRQPSHSDAARRLLGREEKDLTLETLREFGRNVDVQISAFKDRLAEYQQAGLRVAGYGSPARVATICNYGRIGPSEIPFTVDDSPLKQNKFTPGTHIPIVPKSYLDEHERDVLVVFAYEYFDDIKKKTDGAYRYLKPIPPTELK</sequence>
<dbReference type="Pfam" id="PF08484">
    <property type="entry name" value="Methyltransf_14"/>
    <property type="match status" value="1"/>
</dbReference>
<evidence type="ECO:0000313" key="3">
    <source>
        <dbReference type="EMBL" id="ORV55629.1"/>
    </source>
</evidence>
<protein>
    <submittedName>
        <fullName evidence="3">Methyltransferase</fullName>
    </submittedName>
</protein>
<dbReference type="InterPro" id="IPR013630">
    <property type="entry name" value="Methyltransf_Zn-bd_dom_put"/>
</dbReference>
<dbReference type="STRING" id="1260918.AWC06_03855"/>
<evidence type="ECO:0000259" key="2">
    <source>
        <dbReference type="Pfam" id="PF08484"/>
    </source>
</evidence>
<feature type="domain" description="C-methyltransferase" evidence="2">
    <location>
        <begin position="239"/>
        <end position="379"/>
    </location>
</feature>
<dbReference type="InterPro" id="IPR029063">
    <property type="entry name" value="SAM-dependent_MTases_sf"/>
</dbReference>
<dbReference type="PANTHER" id="PTHR43861:SF5">
    <property type="entry name" value="BLL5978 PROTEIN"/>
    <property type="match status" value="1"/>
</dbReference>
<keyword evidence="3" id="KW-0489">Methyltransferase</keyword>
<dbReference type="Proteomes" id="UP000194000">
    <property type="component" value="Unassembled WGS sequence"/>
</dbReference>
<dbReference type="InterPro" id="IPR013691">
    <property type="entry name" value="MeTrfase_14"/>
</dbReference>
<dbReference type="Pfam" id="PF08421">
    <property type="entry name" value="Methyltransf_13"/>
    <property type="match status" value="1"/>
</dbReference>
<feature type="domain" description="Methyltransferase putative zinc binding" evidence="1">
    <location>
        <begin position="4"/>
        <end position="64"/>
    </location>
</feature>
<dbReference type="OrthoDB" id="9815644at2"/>
<dbReference type="SUPFAM" id="SSF53335">
    <property type="entry name" value="S-adenosyl-L-methionine-dependent methyltransferases"/>
    <property type="match status" value="1"/>
</dbReference>
<dbReference type="Pfam" id="PF13489">
    <property type="entry name" value="Methyltransf_23"/>
    <property type="match status" value="1"/>
</dbReference>
<comment type="caution">
    <text evidence="3">The sequence shown here is derived from an EMBL/GenBank/DDBJ whole genome shotgun (WGS) entry which is preliminary data.</text>
</comment>
<dbReference type="PANTHER" id="PTHR43861">
    <property type="entry name" value="TRANS-ACONITATE 2-METHYLTRANSFERASE-RELATED"/>
    <property type="match status" value="1"/>
</dbReference>
<dbReference type="Gene3D" id="6.20.50.110">
    <property type="entry name" value="Methyltransferase, zinc-binding domain"/>
    <property type="match status" value="1"/>
</dbReference>
<keyword evidence="4" id="KW-1185">Reference proteome</keyword>
<accession>A0A1X1UG42</accession>
<dbReference type="Gene3D" id="3.40.50.720">
    <property type="entry name" value="NAD(P)-binding Rossmann-like Domain"/>
    <property type="match status" value="1"/>
</dbReference>
<gene>
    <name evidence="3" type="ORF">AWC06_03855</name>
</gene>
<evidence type="ECO:0000259" key="1">
    <source>
        <dbReference type="Pfam" id="PF08421"/>
    </source>
</evidence>